<evidence type="ECO:0000259" key="1">
    <source>
        <dbReference type="PROSITE" id="PS50853"/>
    </source>
</evidence>
<dbReference type="CDD" id="cd00063">
    <property type="entry name" value="FN3"/>
    <property type="match status" value="1"/>
</dbReference>
<accession>A0A644VT90</accession>
<dbReference type="NCBIfam" id="TIGR04131">
    <property type="entry name" value="Bac_Flav_CTERM"/>
    <property type="match status" value="1"/>
</dbReference>
<sequence length="1178" mass="131223">MINIISISVFAQSYIMPVSGNVAHTTNTGTIYDDGGIAGNYSTRVNAKMTIYPTSPSSKIKISGTYNLEEFYKTKLIIYDGDASSTTVLFSNINQGTSGTVNVTSSTGPITVYFFVDSDNPVSGFVLNISICNVCPVPSSINPTVLTDSTTSLSWNGNSDSWLIHYYSIPAGEDTIIASSTNSVLLSDLTHCSQYGVEIYTPCDTMENSCRRPPSLNFWIQCICSVPLTAGGTISGDTLYANWTSPNPNTEWTVVLTLNGDIIDSLVTTNLSTIFTGVNSTLCYVVYIYENCDNVPFSSICKLINFVVCPPCPCPTASNIGFIVNSDSITVKWNETDNSIEWIVELFYQGAKLSTIVTNDTIATFNDLSPNTDYEIRIYSYCLDSVACPISRVAHTTCACPKSEQAHLLSIDDGIVIIEWENNPNSPGWIVEWKLEGNPTIHYDTTFNNSIQLDLRGLNGQVQVTIHSYCDNFEPKCAEYLNFILIETVGDCFDFTNLSSESVNARFGTYEYPYVFTGLINYGYESVNSRHTVHYDTTERDIRTNNALRTIPQGSLASVRLGNWKGGSQAESITYAYNVDTNNYDLMILDYAIVLQDPNHTTLEQPKFLLAIMDSNNVIIDSVCGYANFIASTSLGWNTVAGSNVIWKDWTKIGFDLSQYHGQTIKVRLTTFDCKEGGHYGYAYYTLNCSRKNIATSSCGETQTNVFSAPEGFRYQWYSSANPSQVLSTDRILQIVTDSSQNYYCIVSSIENPICKFRIDAYGGKRFPLADFTYQIEPKDCYYEVKFFNQSKLSANGIDPLPSGAGCENIKWIFDDGEIQYIDNPTKIYYSSGEHIIKLVAGLSDFQCTDTMEVLLRLVSPNGVLTIVGDSSLCEGESTTLTATMQGNYQWNSSDTTQSISFTPTIDSLYIVKVIDSAGCLNYASKMVRVHPHYNGLIVFDTVCDNYVYDAQGTIITESGTYNLNLISTYGCDSNIVLNLTINPTFYDTSFAAICDNDEFLFQGLVVDSSGTYQVNYNNIYGCDSIYVLHLVVNQTFNDTIYADIYYGNVYKENGFNERTTGFYTHAYQTINGCDSVLNLDLQVDRILFPNVVTPNGDGINDVFNIHNLIEQKAFPDNELFVYNRQGKLIYRFKNISKEEDLWSPSQTNSPTGTYFYRFLGKRHDKTIDLMGAIEVLR</sequence>
<reference evidence="2" key="1">
    <citation type="submission" date="2019-08" db="EMBL/GenBank/DDBJ databases">
        <authorList>
            <person name="Kucharzyk K."/>
            <person name="Murdoch R.W."/>
            <person name="Higgins S."/>
            <person name="Loffler F."/>
        </authorList>
    </citation>
    <scope>NUCLEOTIDE SEQUENCE</scope>
</reference>
<proteinExistence type="predicted"/>
<dbReference type="PROSITE" id="PS50853">
    <property type="entry name" value="FN3"/>
    <property type="match status" value="1"/>
</dbReference>
<name>A0A644VT90_9ZZZZ</name>
<dbReference type="InterPro" id="IPR036116">
    <property type="entry name" value="FN3_sf"/>
</dbReference>
<protein>
    <recommendedName>
        <fullName evidence="1">Fibronectin type-III domain-containing protein</fullName>
    </recommendedName>
</protein>
<comment type="caution">
    <text evidence="2">The sequence shown here is derived from an EMBL/GenBank/DDBJ whole genome shotgun (WGS) entry which is preliminary data.</text>
</comment>
<dbReference type="InterPro" id="IPR013783">
    <property type="entry name" value="Ig-like_fold"/>
</dbReference>
<dbReference type="AlphaFoldDB" id="A0A644VT90"/>
<dbReference type="Gene3D" id="2.60.40.10">
    <property type="entry name" value="Immunoglobulins"/>
    <property type="match status" value="2"/>
</dbReference>
<dbReference type="EMBL" id="VSSQ01000434">
    <property type="protein sequence ID" value="MPL94588.1"/>
    <property type="molecule type" value="Genomic_DNA"/>
</dbReference>
<dbReference type="Gene3D" id="2.60.120.290">
    <property type="entry name" value="Spermadhesin, CUB domain"/>
    <property type="match status" value="1"/>
</dbReference>
<organism evidence="2">
    <name type="scientific">bioreactor metagenome</name>
    <dbReference type="NCBI Taxonomy" id="1076179"/>
    <lineage>
        <taxon>unclassified sequences</taxon>
        <taxon>metagenomes</taxon>
        <taxon>ecological metagenomes</taxon>
    </lineage>
</organism>
<gene>
    <name evidence="2" type="ORF">SDC9_40742</name>
</gene>
<dbReference type="InterPro" id="IPR035914">
    <property type="entry name" value="Sperma_CUB_dom_sf"/>
</dbReference>
<dbReference type="Pfam" id="PF00041">
    <property type="entry name" value="fn3"/>
    <property type="match status" value="1"/>
</dbReference>
<evidence type="ECO:0000313" key="2">
    <source>
        <dbReference type="EMBL" id="MPL94588.1"/>
    </source>
</evidence>
<dbReference type="SUPFAM" id="SSF49265">
    <property type="entry name" value="Fibronectin type III"/>
    <property type="match status" value="1"/>
</dbReference>
<dbReference type="Pfam" id="PF13585">
    <property type="entry name" value="CHU_C"/>
    <property type="match status" value="1"/>
</dbReference>
<dbReference type="InterPro" id="IPR003961">
    <property type="entry name" value="FN3_dom"/>
</dbReference>
<feature type="domain" description="Fibronectin type-III" evidence="1">
    <location>
        <begin position="310"/>
        <end position="402"/>
    </location>
</feature>
<dbReference type="InterPro" id="IPR026341">
    <property type="entry name" value="T9SS_type_B"/>
</dbReference>